<comment type="caution">
    <text evidence="6">The sequence shown here is derived from an EMBL/GenBank/DDBJ whole genome shotgun (WGS) entry which is preliminary data.</text>
</comment>
<evidence type="ECO:0000256" key="4">
    <source>
        <dbReference type="ARBA" id="ARBA00023136"/>
    </source>
</evidence>
<dbReference type="GO" id="GO:0005886">
    <property type="term" value="C:plasma membrane"/>
    <property type="evidence" value="ECO:0007669"/>
    <property type="project" value="TreeGrafter"/>
</dbReference>
<keyword evidence="4 5" id="KW-0472">Membrane</keyword>
<evidence type="ECO:0000256" key="1">
    <source>
        <dbReference type="ARBA" id="ARBA00022475"/>
    </source>
</evidence>
<feature type="transmembrane region" description="Helical" evidence="5">
    <location>
        <begin position="20"/>
        <end position="39"/>
    </location>
</feature>
<accession>T1A678</accession>
<dbReference type="Pfam" id="PF02694">
    <property type="entry name" value="UPF0060"/>
    <property type="match status" value="1"/>
</dbReference>
<dbReference type="EMBL" id="AUZX01013184">
    <property type="protein sequence ID" value="EQD36389.1"/>
    <property type="molecule type" value="Genomic_DNA"/>
</dbReference>
<dbReference type="PANTHER" id="PTHR36116">
    <property type="entry name" value="UPF0060 MEMBRANE PROTEIN YNFA"/>
    <property type="match status" value="1"/>
</dbReference>
<proteinExistence type="predicted"/>
<keyword evidence="2 5" id="KW-0812">Transmembrane</keyword>
<feature type="transmembrane region" description="Helical" evidence="5">
    <location>
        <begin position="51"/>
        <end position="69"/>
    </location>
</feature>
<reference evidence="6" key="2">
    <citation type="journal article" date="2014" name="ISME J.">
        <title>Microbial stratification in low pH oxic and suboxic macroscopic growths along an acid mine drainage.</title>
        <authorList>
            <person name="Mendez-Garcia C."/>
            <person name="Mesa V."/>
            <person name="Sprenger R.R."/>
            <person name="Richter M."/>
            <person name="Diez M.S."/>
            <person name="Solano J."/>
            <person name="Bargiela R."/>
            <person name="Golyshina O.V."/>
            <person name="Manteca A."/>
            <person name="Ramos J.L."/>
            <person name="Gallego J.R."/>
            <person name="Llorente I."/>
            <person name="Martins Dos Santos V.A."/>
            <person name="Jensen O.N."/>
            <person name="Pelaez A.I."/>
            <person name="Sanchez J."/>
            <person name="Ferrer M."/>
        </authorList>
    </citation>
    <scope>NUCLEOTIDE SEQUENCE</scope>
</reference>
<reference evidence="6" key="1">
    <citation type="submission" date="2013-08" db="EMBL/GenBank/DDBJ databases">
        <authorList>
            <person name="Mendez C."/>
            <person name="Richter M."/>
            <person name="Ferrer M."/>
            <person name="Sanchez J."/>
        </authorList>
    </citation>
    <scope>NUCLEOTIDE SEQUENCE</scope>
</reference>
<name>T1A678_9ZZZZ</name>
<dbReference type="AlphaFoldDB" id="T1A678"/>
<evidence type="ECO:0000256" key="3">
    <source>
        <dbReference type="ARBA" id="ARBA00022989"/>
    </source>
</evidence>
<dbReference type="PANTHER" id="PTHR36116:SF1">
    <property type="entry name" value="UPF0060 MEMBRANE PROTEIN YNFA"/>
    <property type="match status" value="1"/>
</dbReference>
<sequence length="76" mass="8254">MEVFAKSVAAILSGDVMKEVSPFFEGLAGFFVLGLYGVVVTFQPLPFGRAYAAYGGFFVVLSILWAMLLDGFHPDQ</sequence>
<organism evidence="6">
    <name type="scientific">mine drainage metagenome</name>
    <dbReference type="NCBI Taxonomy" id="410659"/>
    <lineage>
        <taxon>unclassified sequences</taxon>
        <taxon>metagenomes</taxon>
        <taxon>ecological metagenomes</taxon>
    </lineage>
</organism>
<protein>
    <submittedName>
        <fullName evidence="6">Protein belonging to Uncharacterized protein family UPF0060</fullName>
    </submittedName>
</protein>
<gene>
    <name evidence="6" type="ORF">B1A_17902</name>
</gene>
<evidence type="ECO:0000313" key="6">
    <source>
        <dbReference type="EMBL" id="EQD36389.1"/>
    </source>
</evidence>
<keyword evidence="1" id="KW-1003">Cell membrane</keyword>
<keyword evidence="3 5" id="KW-1133">Transmembrane helix</keyword>
<dbReference type="InterPro" id="IPR003844">
    <property type="entry name" value="UPF0060"/>
</dbReference>
<evidence type="ECO:0000256" key="2">
    <source>
        <dbReference type="ARBA" id="ARBA00022692"/>
    </source>
</evidence>
<evidence type="ECO:0000256" key="5">
    <source>
        <dbReference type="SAM" id="Phobius"/>
    </source>
</evidence>